<gene>
    <name evidence="8" type="ORF">PICMEDRAFT_34105</name>
</gene>
<dbReference type="AlphaFoldDB" id="A0A1E3NLJ8"/>
<evidence type="ECO:0000256" key="5">
    <source>
        <dbReference type="ARBA" id="ARBA00023128"/>
    </source>
</evidence>
<dbReference type="GeneID" id="30179552"/>
<name>A0A1E3NLJ8_9ASCO</name>
<dbReference type="Pfam" id="PF08991">
    <property type="entry name" value="CMC4"/>
    <property type="match status" value="1"/>
</dbReference>
<protein>
    <recommendedName>
        <fullName evidence="3">Cx9C motif-containing protein 4, mitochondrial</fullName>
    </recommendedName>
</protein>
<feature type="disulfide bond" evidence="7">
    <location>
        <begin position="40"/>
        <end position="56"/>
    </location>
</feature>
<organism evidence="8 9">
    <name type="scientific">Pichia membranifaciens NRRL Y-2026</name>
    <dbReference type="NCBI Taxonomy" id="763406"/>
    <lineage>
        <taxon>Eukaryota</taxon>
        <taxon>Fungi</taxon>
        <taxon>Dikarya</taxon>
        <taxon>Ascomycota</taxon>
        <taxon>Saccharomycotina</taxon>
        <taxon>Pichiomycetes</taxon>
        <taxon>Pichiales</taxon>
        <taxon>Pichiaceae</taxon>
        <taxon>Pichia</taxon>
    </lineage>
</organism>
<reference evidence="8 9" key="1">
    <citation type="journal article" date="2016" name="Proc. Natl. Acad. Sci. U.S.A.">
        <title>Comparative genomics of biotechnologically important yeasts.</title>
        <authorList>
            <person name="Riley R."/>
            <person name="Haridas S."/>
            <person name="Wolfe K.H."/>
            <person name="Lopes M.R."/>
            <person name="Hittinger C.T."/>
            <person name="Goeker M."/>
            <person name="Salamov A.A."/>
            <person name="Wisecaver J.H."/>
            <person name="Long T.M."/>
            <person name="Calvey C.H."/>
            <person name="Aerts A.L."/>
            <person name="Barry K.W."/>
            <person name="Choi C."/>
            <person name="Clum A."/>
            <person name="Coughlan A.Y."/>
            <person name="Deshpande S."/>
            <person name="Douglass A.P."/>
            <person name="Hanson S.J."/>
            <person name="Klenk H.-P."/>
            <person name="LaButti K.M."/>
            <person name="Lapidus A."/>
            <person name="Lindquist E.A."/>
            <person name="Lipzen A.M."/>
            <person name="Meier-Kolthoff J.P."/>
            <person name="Ohm R.A."/>
            <person name="Otillar R.P."/>
            <person name="Pangilinan J.L."/>
            <person name="Peng Y."/>
            <person name="Rokas A."/>
            <person name="Rosa C.A."/>
            <person name="Scheuner C."/>
            <person name="Sibirny A.A."/>
            <person name="Slot J.C."/>
            <person name="Stielow J.B."/>
            <person name="Sun H."/>
            <person name="Kurtzman C.P."/>
            <person name="Blackwell M."/>
            <person name="Grigoriev I.V."/>
            <person name="Jeffries T.W."/>
        </authorList>
    </citation>
    <scope>NUCLEOTIDE SEQUENCE [LARGE SCALE GENOMIC DNA]</scope>
    <source>
        <strain evidence="8 9">NRRL Y-2026</strain>
    </source>
</reference>
<dbReference type="OrthoDB" id="13601at2759"/>
<dbReference type="STRING" id="763406.A0A1E3NLJ8"/>
<dbReference type="PROSITE" id="PS51808">
    <property type="entry name" value="CHCH"/>
    <property type="match status" value="1"/>
</dbReference>
<comment type="subcellular location">
    <subcellularLocation>
        <location evidence="1">Mitochondrion intermembrane space</location>
    </subcellularLocation>
</comment>
<dbReference type="Proteomes" id="UP000094455">
    <property type="component" value="Unassembled WGS sequence"/>
</dbReference>
<keyword evidence="5" id="KW-0496">Mitochondrion</keyword>
<sequence>MGKCVDPCKAQACAIQDCLKKHGFDESKCTAHIDRLYACCKQFYESEGRDARSPCCPTPKLLKFKMEQRAEELLDARLVR</sequence>
<dbReference type="EMBL" id="KV454003">
    <property type="protein sequence ID" value="ODQ46946.1"/>
    <property type="molecule type" value="Genomic_DNA"/>
</dbReference>
<dbReference type="PANTHER" id="PTHR15590:SF0">
    <property type="entry name" value="CX9C MOTIF-CONTAINING PROTEIN 4"/>
    <property type="match status" value="1"/>
</dbReference>
<dbReference type="PANTHER" id="PTHR15590">
    <property type="entry name" value="CX9C MOTIF-CONTAINING PROTEIN 4"/>
    <property type="match status" value="1"/>
</dbReference>
<accession>A0A1E3NLJ8</accession>
<dbReference type="GO" id="GO:0005758">
    <property type="term" value="C:mitochondrial intermembrane space"/>
    <property type="evidence" value="ECO:0007669"/>
    <property type="project" value="UniProtKB-SubCell"/>
</dbReference>
<feature type="disulfide bond" evidence="7">
    <location>
        <begin position="8"/>
        <end position="39"/>
    </location>
</feature>
<dbReference type="SUPFAM" id="SSF47072">
    <property type="entry name" value="Cysteine alpha-hairpin motif"/>
    <property type="match status" value="1"/>
</dbReference>
<dbReference type="InterPro" id="IPR009069">
    <property type="entry name" value="Cys_alpha_HP_mot_SF"/>
</dbReference>
<evidence type="ECO:0000256" key="3">
    <source>
        <dbReference type="ARBA" id="ARBA00019406"/>
    </source>
</evidence>
<keyword evidence="6 7" id="KW-1015">Disulfide bond</keyword>
<keyword evidence="9" id="KW-1185">Reference proteome</keyword>
<dbReference type="InterPro" id="IPR027179">
    <property type="entry name" value="CMC4"/>
</dbReference>
<keyword evidence="4" id="KW-0677">Repeat</keyword>
<feature type="disulfide bond" evidence="7">
    <location>
        <begin position="18"/>
        <end position="29"/>
    </location>
</feature>
<dbReference type="RefSeq" id="XP_019018059.1">
    <property type="nucleotide sequence ID" value="XM_019162865.1"/>
</dbReference>
<dbReference type="Gene3D" id="1.10.287.1130">
    <property type="entry name" value="CytochromE C oxidase copper chaperone"/>
    <property type="match status" value="1"/>
</dbReference>
<evidence type="ECO:0000256" key="6">
    <source>
        <dbReference type="ARBA" id="ARBA00023157"/>
    </source>
</evidence>
<comment type="similarity">
    <text evidence="2">Belongs to the CMC4 family.</text>
</comment>
<evidence type="ECO:0000256" key="1">
    <source>
        <dbReference type="ARBA" id="ARBA00004569"/>
    </source>
</evidence>
<dbReference type="FunFam" id="1.10.287.1130:FF:000008">
    <property type="entry name" value="Cx9C motif-containing protein 4, mitochondrial"/>
    <property type="match status" value="1"/>
</dbReference>
<evidence type="ECO:0000313" key="9">
    <source>
        <dbReference type="Proteomes" id="UP000094455"/>
    </source>
</evidence>
<evidence type="ECO:0000256" key="4">
    <source>
        <dbReference type="ARBA" id="ARBA00022737"/>
    </source>
</evidence>
<evidence type="ECO:0000256" key="7">
    <source>
        <dbReference type="PIRSR" id="PIRSR627179-50"/>
    </source>
</evidence>
<evidence type="ECO:0000313" key="8">
    <source>
        <dbReference type="EMBL" id="ODQ46946.1"/>
    </source>
</evidence>
<evidence type="ECO:0000256" key="2">
    <source>
        <dbReference type="ARBA" id="ARBA00009858"/>
    </source>
</evidence>
<proteinExistence type="inferred from homology"/>